<name>A0ABR9WV14_9FLAO</name>
<dbReference type="RefSeq" id="WP_194097352.1">
    <property type="nucleotide sequence ID" value="NZ_JADFTZ010000007.1"/>
</dbReference>
<dbReference type="EMBL" id="JADFTZ010000007">
    <property type="protein sequence ID" value="MBE9577511.1"/>
    <property type="molecule type" value="Genomic_DNA"/>
</dbReference>
<dbReference type="SMART" id="SM00448">
    <property type="entry name" value="REC"/>
    <property type="match status" value="1"/>
</dbReference>
<evidence type="ECO:0000259" key="3">
    <source>
        <dbReference type="PROSITE" id="PS50930"/>
    </source>
</evidence>
<dbReference type="PROSITE" id="PS50110">
    <property type="entry name" value="RESPONSE_REGULATORY"/>
    <property type="match status" value="1"/>
</dbReference>
<dbReference type="Proteomes" id="UP000656274">
    <property type="component" value="Unassembled WGS sequence"/>
</dbReference>
<dbReference type="InterPro" id="IPR007492">
    <property type="entry name" value="LytTR_DNA-bd_dom"/>
</dbReference>
<comment type="caution">
    <text evidence="4">The sequence shown here is derived from an EMBL/GenBank/DDBJ whole genome shotgun (WGS) entry which is preliminary data.</text>
</comment>
<dbReference type="InterPro" id="IPR001789">
    <property type="entry name" value="Sig_transdc_resp-reg_receiver"/>
</dbReference>
<feature type="domain" description="HTH LytTR-type" evidence="3">
    <location>
        <begin position="146"/>
        <end position="249"/>
    </location>
</feature>
<dbReference type="SMART" id="SM00850">
    <property type="entry name" value="LytTR"/>
    <property type="match status" value="1"/>
</dbReference>
<dbReference type="PANTHER" id="PTHR37299:SF1">
    <property type="entry name" value="STAGE 0 SPORULATION PROTEIN A HOMOLOG"/>
    <property type="match status" value="1"/>
</dbReference>
<organism evidence="4 5">
    <name type="scientific">Flavobacterium proteolyticum</name>
    <dbReference type="NCBI Taxonomy" id="2911683"/>
    <lineage>
        <taxon>Bacteria</taxon>
        <taxon>Pseudomonadati</taxon>
        <taxon>Bacteroidota</taxon>
        <taxon>Flavobacteriia</taxon>
        <taxon>Flavobacteriales</taxon>
        <taxon>Flavobacteriaceae</taxon>
        <taxon>Flavobacterium</taxon>
    </lineage>
</organism>
<proteinExistence type="predicted"/>
<feature type="domain" description="Response regulatory" evidence="2">
    <location>
        <begin position="5"/>
        <end position="118"/>
    </location>
</feature>
<dbReference type="PROSITE" id="PS50930">
    <property type="entry name" value="HTH_LYTTR"/>
    <property type="match status" value="1"/>
</dbReference>
<feature type="modified residue" description="4-aspartylphosphate" evidence="1">
    <location>
        <position position="57"/>
    </location>
</feature>
<reference evidence="4 5" key="1">
    <citation type="submission" date="2020-10" db="EMBL/GenBank/DDBJ databases">
        <title>The genome sequence of Flavobacterium aquaticum 1Y8A.</title>
        <authorList>
            <person name="Liu Y."/>
        </authorList>
    </citation>
    <scope>NUCLEOTIDE SEQUENCE [LARGE SCALE GENOMIC DNA]</scope>
    <source>
        <strain evidence="4 5">1Y8A</strain>
    </source>
</reference>
<keyword evidence="5" id="KW-1185">Reference proteome</keyword>
<dbReference type="Gene3D" id="2.40.50.1020">
    <property type="entry name" value="LytTr DNA-binding domain"/>
    <property type="match status" value="1"/>
</dbReference>
<evidence type="ECO:0000256" key="1">
    <source>
        <dbReference type="PROSITE-ProRule" id="PRU00169"/>
    </source>
</evidence>
<dbReference type="SUPFAM" id="SSF52172">
    <property type="entry name" value="CheY-like"/>
    <property type="match status" value="1"/>
</dbReference>
<dbReference type="Pfam" id="PF00072">
    <property type="entry name" value="Response_reg"/>
    <property type="match status" value="1"/>
</dbReference>
<evidence type="ECO:0000259" key="2">
    <source>
        <dbReference type="PROSITE" id="PS50110"/>
    </source>
</evidence>
<protein>
    <submittedName>
        <fullName evidence="4">Response regulator transcription factor</fullName>
    </submittedName>
</protein>
<sequence length="249" mass="28905">MKKYTAFIVDDEDRNVNIIVHFLNKFCPNIQIIGSSNSFEEAIGKINLLKPEILYLDIQLHNKTAFELLDVIDISEVEIVLVTAYENYAVKAFKYNVLDYVMKPISIEDIVLASNKAISRIEEKEIFDNSKVLEMQINNLEYSSFITISSIDKIDIIKKNEILFCKSDGRYTTFYLKNEEEYVACKNIGEYENILTDNCFFRIHQSYIINLDFVVSVNKKSGYYCEMINGARLPIAKRRQEALNKILKV</sequence>
<evidence type="ECO:0000313" key="5">
    <source>
        <dbReference type="Proteomes" id="UP000656274"/>
    </source>
</evidence>
<dbReference type="InterPro" id="IPR046947">
    <property type="entry name" value="LytR-like"/>
</dbReference>
<dbReference type="Pfam" id="PF04397">
    <property type="entry name" value="LytTR"/>
    <property type="match status" value="1"/>
</dbReference>
<dbReference type="InterPro" id="IPR011006">
    <property type="entry name" value="CheY-like_superfamily"/>
</dbReference>
<dbReference type="PANTHER" id="PTHR37299">
    <property type="entry name" value="TRANSCRIPTIONAL REGULATOR-RELATED"/>
    <property type="match status" value="1"/>
</dbReference>
<accession>A0ABR9WV14</accession>
<dbReference type="Gene3D" id="3.40.50.2300">
    <property type="match status" value="1"/>
</dbReference>
<gene>
    <name evidence="4" type="ORF">IM755_12405</name>
</gene>
<keyword evidence="1" id="KW-0597">Phosphoprotein</keyword>
<evidence type="ECO:0000313" key="4">
    <source>
        <dbReference type="EMBL" id="MBE9577511.1"/>
    </source>
</evidence>